<evidence type="ECO:0000313" key="2">
    <source>
        <dbReference type="Proteomes" id="UP000076268"/>
    </source>
</evidence>
<accession>A0A154BV74</accession>
<dbReference type="Proteomes" id="UP000076268">
    <property type="component" value="Unassembled WGS sequence"/>
</dbReference>
<dbReference type="SUPFAM" id="SSF103473">
    <property type="entry name" value="MFS general substrate transporter"/>
    <property type="match status" value="1"/>
</dbReference>
<proteinExistence type="predicted"/>
<evidence type="ECO:0008006" key="3">
    <source>
        <dbReference type="Google" id="ProtNLM"/>
    </source>
</evidence>
<organism evidence="1 2">
    <name type="scientific">Anaerosporomusa subterranea</name>
    <dbReference type="NCBI Taxonomy" id="1794912"/>
    <lineage>
        <taxon>Bacteria</taxon>
        <taxon>Bacillati</taxon>
        <taxon>Bacillota</taxon>
        <taxon>Negativicutes</taxon>
        <taxon>Acetonemataceae</taxon>
        <taxon>Anaerosporomusa</taxon>
    </lineage>
</organism>
<dbReference type="EMBL" id="LSGP01000006">
    <property type="protein sequence ID" value="KYZ77832.1"/>
    <property type="molecule type" value="Genomic_DNA"/>
</dbReference>
<name>A0A154BV74_ANASB</name>
<comment type="caution">
    <text evidence="1">The sequence shown here is derived from an EMBL/GenBank/DDBJ whole genome shotgun (WGS) entry which is preliminary data.</text>
</comment>
<gene>
    <name evidence="1" type="ORF">AXX12_17370</name>
</gene>
<dbReference type="STRING" id="1794912.AXX12_17370"/>
<keyword evidence="2" id="KW-1185">Reference proteome</keyword>
<reference evidence="1 2" key="1">
    <citation type="submission" date="2016-02" db="EMBL/GenBank/DDBJ databases">
        <title>Anaerosporomusa subterraneum gen. nov., sp. nov., a spore-forming obligate anaerobe isolated from saprolite.</title>
        <authorList>
            <person name="Choi J.K."/>
            <person name="Shah M."/>
            <person name="Yee N."/>
        </authorList>
    </citation>
    <scope>NUCLEOTIDE SEQUENCE [LARGE SCALE GENOMIC DNA]</scope>
    <source>
        <strain evidence="1 2">RU4</strain>
    </source>
</reference>
<evidence type="ECO:0000313" key="1">
    <source>
        <dbReference type="EMBL" id="KYZ77832.1"/>
    </source>
</evidence>
<dbReference type="AlphaFoldDB" id="A0A154BV74"/>
<protein>
    <recommendedName>
        <fullName evidence="3">Major facilitator superfamily (MFS) profile domain-containing protein</fullName>
    </recommendedName>
</protein>
<dbReference type="InterPro" id="IPR036259">
    <property type="entry name" value="MFS_trans_sf"/>
</dbReference>
<sequence>MDNKSACIHSPAQRRALLTGGVAHFIHDGFTDMLYIFFPIWQMQFALSFTEIGILKTLFSGTMAGFQVPSGAVSTNRNIRLDDKKGTLRKA</sequence>